<dbReference type="RefSeq" id="WP_220210142.1">
    <property type="nucleotide sequence ID" value="NZ_BNJK01000002.1"/>
</dbReference>
<proteinExistence type="predicted"/>
<dbReference type="GO" id="GO:0003677">
    <property type="term" value="F:DNA binding"/>
    <property type="evidence" value="ECO:0007669"/>
    <property type="project" value="InterPro"/>
</dbReference>
<keyword evidence="4" id="KW-1185">Reference proteome</keyword>
<dbReference type="InterPro" id="IPR002525">
    <property type="entry name" value="Transp_IS110-like_N"/>
</dbReference>
<evidence type="ECO:0000259" key="1">
    <source>
        <dbReference type="Pfam" id="PF01548"/>
    </source>
</evidence>
<dbReference type="PANTHER" id="PTHR33055">
    <property type="entry name" value="TRANSPOSASE FOR INSERTION SEQUENCE ELEMENT IS1111A"/>
    <property type="match status" value="1"/>
</dbReference>
<name>A0A8J3J2C9_9CHLR</name>
<dbReference type="InterPro" id="IPR047650">
    <property type="entry name" value="Transpos_IS110"/>
</dbReference>
<gene>
    <name evidence="3" type="ORF">KSF_095490</name>
</gene>
<accession>A0A8J3J2C9</accession>
<comment type="caution">
    <text evidence="3">The sequence shown here is derived from an EMBL/GenBank/DDBJ whole genome shotgun (WGS) entry which is preliminary data.</text>
</comment>
<dbReference type="InterPro" id="IPR003346">
    <property type="entry name" value="Transposase_20"/>
</dbReference>
<dbReference type="Pfam" id="PF02371">
    <property type="entry name" value="Transposase_20"/>
    <property type="match status" value="1"/>
</dbReference>
<sequence length="447" mass="49957">MVAVAQIPRLHNEPLYVGIDVSKNTHMVALISPFLLRKNGRYDACPTFEVKNTQAGFDDLIARMECYAPRSECVVLMEQTGHYHRPLQQYLLNIGIAVYEIHVQKRPSRNKSDKRDALNLANLLYNQLELKAQATDSMQIAHRVIGASATATTLRPLVMRRFELAQRSTRCRNQLIAICDELFPEFTQAIKDPNGASALRIREHFPTPGDIAAASVKDLKAFCPGVQPSARVLGQLQELASCSVGIKDPARIEALLFEQGQLIAELRLLREHMEVLDEKIEALVEGTREGVILTSIPMISPLRAASILASIGIISNFRSSAALKAYFGWSPVSNQTGTSTDTMKLGRGGNRLMKQTMYMTGLSAIRGDTEWRSLYQELVLKKCPLDLRTKKRKGKNKALGAVIGRIIGTIYFLLKKDYDLLQQLPLGETPPPPMCYDRAVHKAHRRR</sequence>
<organism evidence="3 4">
    <name type="scientific">Reticulibacter mediterranei</name>
    <dbReference type="NCBI Taxonomy" id="2778369"/>
    <lineage>
        <taxon>Bacteria</taxon>
        <taxon>Bacillati</taxon>
        <taxon>Chloroflexota</taxon>
        <taxon>Ktedonobacteria</taxon>
        <taxon>Ktedonobacterales</taxon>
        <taxon>Reticulibacteraceae</taxon>
        <taxon>Reticulibacter</taxon>
    </lineage>
</organism>
<dbReference type="GO" id="GO:0006313">
    <property type="term" value="P:DNA transposition"/>
    <property type="evidence" value="ECO:0007669"/>
    <property type="project" value="InterPro"/>
</dbReference>
<evidence type="ECO:0000313" key="3">
    <source>
        <dbReference type="EMBL" id="GHO99501.1"/>
    </source>
</evidence>
<dbReference type="EMBL" id="BNJK01000002">
    <property type="protein sequence ID" value="GHO99501.1"/>
    <property type="molecule type" value="Genomic_DNA"/>
</dbReference>
<dbReference type="NCBIfam" id="NF033542">
    <property type="entry name" value="transpos_IS110"/>
    <property type="match status" value="1"/>
</dbReference>
<protein>
    <submittedName>
        <fullName evidence="3">IS110 family transposase</fullName>
    </submittedName>
</protein>
<dbReference type="Pfam" id="PF01548">
    <property type="entry name" value="DEDD_Tnp_IS110"/>
    <property type="match status" value="1"/>
</dbReference>
<dbReference type="PANTHER" id="PTHR33055:SF3">
    <property type="entry name" value="PUTATIVE TRANSPOSASE FOR IS117-RELATED"/>
    <property type="match status" value="1"/>
</dbReference>
<dbReference type="Proteomes" id="UP000597444">
    <property type="component" value="Unassembled WGS sequence"/>
</dbReference>
<feature type="domain" description="Transposase IS110-like N-terminal" evidence="1">
    <location>
        <begin position="17"/>
        <end position="184"/>
    </location>
</feature>
<feature type="domain" description="Transposase IS116/IS110/IS902 C-terminal" evidence="2">
    <location>
        <begin position="292"/>
        <end position="376"/>
    </location>
</feature>
<evidence type="ECO:0000313" key="4">
    <source>
        <dbReference type="Proteomes" id="UP000597444"/>
    </source>
</evidence>
<evidence type="ECO:0000259" key="2">
    <source>
        <dbReference type="Pfam" id="PF02371"/>
    </source>
</evidence>
<dbReference type="AlphaFoldDB" id="A0A8J3J2C9"/>
<reference evidence="3" key="1">
    <citation type="submission" date="2020-10" db="EMBL/GenBank/DDBJ databases">
        <title>Taxonomic study of unclassified bacteria belonging to the class Ktedonobacteria.</title>
        <authorList>
            <person name="Yabe S."/>
            <person name="Wang C.M."/>
            <person name="Zheng Y."/>
            <person name="Sakai Y."/>
            <person name="Cavaletti L."/>
            <person name="Monciardini P."/>
            <person name="Donadio S."/>
        </authorList>
    </citation>
    <scope>NUCLEOTIDE SEQUENCE</scope>
    <source>
        <strain evidence="3">ID150040</strain>
    </source>
</reference>
<dbReference type="GO" id="GO:0004803">
    <property type="term" value="F:transposase activity"/>
    <property type="evidence" value="ECO:0007669"/>
    <property type="project" value="InterPro"/>
</dbReference>